<sequence length="2261" mass="255823">MLLTVTHEYSGGCSWICEGEYDFISTSCIRGTIICGLNMLFLLAFYLCLVIGYLRKNDIGCFGRRDSVTIAISICSAVISIAYLGSSLWDVITQNRGSSKLSWMVHLIRGLIWMSLTFSLLLRGSKWLQILASVWWVLFFLLTSALNTEALFRRHDIENMEMAAWVVNLLLLFCALRNFSYFFFQHASEQNLSEPLLAVEPEAKRSRLGQDSFLSKLTFSWINPLLQLGYSKILALEDIPSLVPEDESVLAYEKFTRAWDLIQSSNNTGNLVIWALVKVHMKEMVYVGICAFLRALSAVVSPLLLYAFVNYSNRKTESTQQGLYLVACLVAVKVVESLTQRHFLFTSRRTGMKMRSALMVAVYRKQLNLSSLGRERHSTGEIMNYIAVDCYRMGEFPIPTYVCGLLNVPFAKFLQKCQFQFMIAQDQRLRSMSEILNTMKIIKLQSWEEKFKKLIDSYRENEFKWLAETQYTKAYGTALYWMCPTIVSSVVFFGCALTGSASLDAATIFTILATLRSMSDPVKMIPETISAMIQVKVSFDRIESFLIADELRIEKLTTVPSRDSNMCIKIQAGKFSWDPESAIPTLRNIDLEVQRGQKIAICGPVGAGKSSVLYAMLGEIPRSSGSVTLFGSIAYVSQASWIQSGTICDNILYGKPMEETKYKRAVKACALDKDINNFDYGDLTEIGQRGLNMSGGQKQRIQLARAVYSDADIYLLDDPFSAVDAHTAATLFNDCVMAALQKKTVILVTHQVEFLSQVNKILVIQGGEVTQSGCYEELLTRGTAFEQLVNAHRNEITAIDPEINENTPNSLKEHMDGVEETKGPYLTKENTEGEISVKGLPGVQLTVEEEKEIGNVRWKPIFDYIIIPKGFLFLSLSILSQSGFVILQAASSYWLAFGSHIPTISSGILIGVYTVISTISAIFVYLRSYLSALLGLKASKSFFSNFINSIFNAPMLFFDSTPVGRILTRASSDLSTLDFDIPFSLTFLYCSTIEALSVIVIMASITWQVLIVAVFATVASIYVQGYYLASARELTRINGTTKAPVMNYAAETSHGGVTIRAFNMAERFFQNYLKLIDTDAKLSLYSNAAMEWLILRVEALQNLTLFTGAFLLMFFPKGDIAPVSITRWYSSICNYMISVERIKQYMHIPPEPPAIVEDKRPPSSWPSKGRIELQDLKIRYRLNAPLVLKGITCTFREGDRVGVVGRTGSGKTTLISALFRLVEPDSGKILIDGLDICSIGLKDLRLKLSIIPQEPTLFRGSVRTNLDPLGLYSDDEIWKALEKCQLKATISSLPKLLDSSVSEEGENWSAGQRQLFCLGRVLLKRNRILVLDEATASIDSATDAILQSIIREEFSDCTVITVAHRVPTVIDSNMVMVLSFGFLAVLVFDLSNTQHRAEDTSDPCQDLLQERQKTYSVHSLTSSDSVPSGSFANLKLTAEKLVKEQASAKTDLELANTKMKKLTEHIHALEEKLQNAFNENAKLRVKQKEDEKLWKGLESKFTSTKTLCDQLTETLQHLAGQVHDAEKDKKFFEDKLSSSASALDNLHVQMQTLSLKLETSEETVRNREKELKELTIEKVEGEKSFRMEQCKASNLIEEKDTTIKHLEATVAANRLDMETLNSKMEVLHCELRFKGDDLKHLRTSKEMLETEKSDLLTSNKDFASKLDKALQEIRNLEDFANMLAAKLIELDKQSLTFSDKVVQLNSLYDSWFKMVQEEKDLTSQCAKKQYDHLHSVTSHVISEKNELLLLNKELNNNIVEVQKGQEFAMVQHAEECRLAEERIRMLESEAESNLSRKSELELLVSKSEEKINTLSESARLSDTKMQDLILKFTALEAESKDSTEILQDEIQKKVEEVNSLQGDIDRHVQHLDALEKQVDKLQTTLEEKEQLVLLSKDTERELEDKKAELQAALVDAESKLSEAKMQYDSMLESKQLELSRHLKELSQRNDQAINDIRRKFEVEKLESVTAEKEKADKVVQEMERKCDQKLAEHKEESHQYLIRLQEEHAALITRIQQEHSMKELNLKSNHSDELKRIQLQTENELREKTTLLRNEHEVQIRALKCQHEDECRKLQEELDIQKSKEDRQRALLQLQWKVMSDKSPEDQEVNSKKNYSVSSTKVRNSDGGRRSQRAPVPLENEPKNSPYVKATQTPVSTLLKKVEKVNTGSVMSIPKHSRKVTHREYEVETSNGRTITKRRKTKSTVMFEDPTKRKTRTTPKVNTPRDVHKGMKGGNPHPSNIGDLFSEGSLNPYADDPYAFD</sequence>
<organism evidence="1 2">
    <name type="scientific">Vaccinium darrowii</name>
    <dbReference type="NCBI Taxonomy" id="229202"/>
    <lineage>
        <taxon>Eukaryota</taxon>
        <taxon>Viridiplantae</taxon>
        <taxon>Streptophyta</taxon>
        <taxon>Embryophyta</taxon>
        <taxon>Tracheophyta</taxon>
        <taxon>Spermatophyta</taxon>
        <taxon>Magnoliopsida</taxon>
        <taxon>eudicotyledons</taxon>
        <taxon>Gunneridae</taxon>
        <taxon>Pentapetalae</taxon>
        <taxon>asterids</taxon>
        <taxon>Ericales</taxon>
        <taxon>Ericaceae</taxon>
        <taxon>Vaccinioideae</taxon>
        <taxon>Vaccinieae</taxon>
        <taxon>Vaccinium</taxon>
    </lineage>
</organism>
<proteinExistence type="predicted"/>
<keyword evidence="2" id="KW-1185">Reference proteome</keyword>
<comment type="caution">
    <text evidence="1">The sequence shown here is derived from an EMBL/GenBank/DDBJ whole genome shotgun (WGS) entry which is preliminary data.</text>
</comment>
<evidence type="ECO:0000313" key="1">
    <source>
        <dbReference type="EMBL" id="KAH7865402.1"/>
    </source>
</evidence>
<accession>A0ACB7ZHL3</accession>
<name>A0ACB7ZHL3_9ERIC</name>
<evidence type="ECO:0000313" key="2">
    <source>
        <dbReference type="Proteomes" id="UP000828048"/>
    </source>
</evidence>
<dbReference type="Proteomes" id="UP000828048">
    <property type="component" value="Chromosome 9"/>
</dbReference>
<dbReference type="EMBL" id="CM037159">
    <property type="protein sequence ID" value="KAH7865402.1"/>
    <property type="molecule type" value="Genomic_DNA"/>
</dbReference>
<gene>
    <name evidence="1" type="ORF">Vadar_006149</name>
</gene>
<reference evidence="1 2" key="1">
    <citation type="journal article" date="2021" name="Hortic Res">
        <title>High-quality reference genome and annotation aids understanding of berry development for evergreen blueberry (Vaccinium darrowii).</title>
        <authorList>
            <person name="Yu J."/>
            <person name="Hulse-Kemp A.M."/>
            <person name="Babiker E."/>
            <person name="Staton M."/>
        </authorList>
    </citation>
    <scope>NUCLEOTIDE SEQUENCE [LARGE SCALE GENOMIC DNA]</scope>
    <source>
        <strain evidence="2">cv. NJ 8807/NJ 8810</strain>
        <tissue evidence="1">Young leaf</tissue>
    </source>
</reference>
<protein>
    <submittedName>
        <fullName evidence="1">Uncharacterized protein</fullName>
    </submittedName>
</protein>